<comment type="caution">
    <text evidence="4">The sequence shown here is derived from an EMBL/GenBank/DDBJ whole genome shotgun (WGS) entry which is preliminary data.</text>
</comment>
<dbReference type="InterPro" id="IPR036116">
    <property type="entry name" value="FN3_sf"/>
</dbReference>
<feature type="domain" description="Fibronectin type-III" evidence="3">
    <location>
        <begin position="564"/>
        <end position="644"/>
    </location>
</feature>
<dbReference type="Gene3D" id="2.130.10.130">
    <property type="entry name" value="Integrin alpha, N-terminal"/>
    <property type="match status" value="1"/>
</dbReference>
<dbReference type="SUPFAM" id="SSF49265">
    <property type="entry name" value="Fibronectin type III"/>
    <property type="match status" value="2"/>
</dbReference>
<evidence type="ECO:0000313" key="5">
    <source>
        <dbReference type="Proteomes" id="UP001149090"/>
    </source>
</evidence>
<reference evidence="4" key="1">
    <citation type="submission" date="2022-10" db="EMBL/GenBank/DDBJ databases">
        <title>Novel sulphate-reducing endosymbionts in the free-living metamonad Anaeramoeba.</title>
        <authorList>
            <person name="Jerlstrom-Hultqvist J."/>
            <person name="Cepicka I."/>
            <person name="Gallot-Lavallee L."/>
            <person name="Salas-Leiva D."/>
            <person name="Curtis B.A."/>
            <person name="Zahonova K."/>
            <person name="Pipaliya S."/>
            <person name="Dacks J."/>
            <person name="Roger A.J."/>
        </authorList>
    </citation>
    <scope>NUCLEOTIDE SEQUENCE</scope>
    <source>
        <strain evidence="4">BMAN</strain>
    </source>
</reference>
<dbReference type="PANTHER" id="PTHR36220:SF1">
    <property type="entry name" value="GAMMA TUBULIN COMPLEX COMPONENT C-TERMINAL DOMAIN-CONTAINING PROTEIN"/>
    <property type="match status" value="1"/>
</dbReference>
<keyword evidence="5" id="KW-1185">Reference proteome</keyword>
<dbReference type="Proteomes" id="UP001149090">
    <property type="component" value="Unassembled WGS sequence"/>
</dbReference>
<protein>
    <recommendedName>
        <fullName evidence="3">Fibronectin type-III domain-containing protein</fullName>
    </recommendedName>
</protein>
<keyword evidence="1" id="KW-0812">Transmembrane</keyword>
<dbReference type="InterPro" id="IPR003961">
    <property type="entry name" value="FN3_dom"/>
</dbReference>
<dbReference type="InterPro" id="IPR028994">
    <property type="entry name" value="Integrin_alpha_N"/>
</dbReference>
<evidence type="ECO:0000259" key="3">
    <source>
        <dbReference type="SMART" id="SM00060"/>
    </source>
</evidence>
<gene>
    <name evidence="4" type="ORF">M0811_04029</name>
</gene>
<evidence type="ECO:0000256" key="1">
    <source>
        <dbReference type="SAM" id="Phobius"/>
    </source>
</evidence>
<proteinExistence type="predicted"/>
<dbReference type="SMART" id="SM00060">
    <property type="entry name" value="FN3"/>
    <property type="match status" value="3"/>
</dbReference>
<dbReference type="SUPFAM" id="SSF75011">
    <property type="entry name" value="3-carboxy-cis,cis-mucoante lactonizing enzyme"/>
    <property type="match status" value="1"/>
</dbReference>
<dbReference type="PANTHER" id="PTHR36220">
    <property type="entry name" value="UNNAMED PRODUCT"/>
    <property type="match status" value="1"/>
</dbReference>
<keyword evidence="1" id="KW-0472">Membrane</keyword>
<feature type="domain" description="Fibronectin type-III" evidence="3">
    <location>
        <begin position="464"/>
        <end position="548"/>
    </location>
</feature>
<feature type="signal peptide" evidence="2">
    <location>
        <begin position="1"/>
        <end position="30"/>
    </location>
</feature>
<evidence type="ECO:0000313" key="4">
    <source>
        <dbReference type="EMBL" id="KAJ5079719.1"/>
    </source>
</evidence>
<organism evidence="4 5">
    <name type="scientific">Anaeramoeba ignava</name>
    <name type="common">Anaerobic marine amoeba</name>
    <dbReference type="NCBI Taxonomy" id="1746090"/>
    <lineage>
        <taxon>Eukaryota</taxon>
        <taxon>Metamonada</taxon>
        <taxon>Anaeramoebidae</taxon>
        <taxon>Anaeramoeba</taxon>
    </lineage>
</organism>
<accession>A0A9Q0RH23</accession>
<sequence>MAINSKQSKSTHNFNLKCVVILLFFGLVHTQKVSASKGLKSDNLWTLSQIINSPNSSQTFGYSVSISPSMSVIGDPSSQFAYIYQLQNGSWTSFQSFTHWSHFGWSSAISQDSSMLGVGNGPESGFSLFFFNGSQYERTDYGSWKLEDDLGPGLGWNLVLSNTLRLYVFGAPAFTAVGSIYENKLAGSYGGGMDEGLGNSVAISENPAIIIASCYFVNKVYILSATTSSIDYISHIESDLDGFGNDLAISSGGNVFVVAAMLSNTTVIYRKTGNNWVEEKVLIGDLSNFGSSVAISEDGNTLFVGANFTNKVYIYWYSGSDWEEKLVLSGPASFGTSISLLGDTSFISAPQEGKVMFYTNPTPDSKPEVTFVNCSPEYSGFQCNWTQPENNISLHFLINYGNGWFEVQDPMFDTVSNQFYQLFTSSNYSGLYGNQEYSVQIRACNFTSEGCGYPSYLVQVVARIGGVEDFKLTGGLGCIEVSWLPPNVKLIDDLPDLDHYVLGHKCEWMEDTVYQNLSNSESSYQINNLESGYSCEISMWACSTPECTDDARGEIIVGEVDVLMGPVNDFQCSSLVPLVINCSWFPPDILHTSPYYKIYYQSDSYGDENTLQTTELNISFSVSIPDELYHISISACETNQSGCGNSSLANLDSLNIPGPNIIEAIPEIEAIEIIFTPVPKAKSYILLIDEMEWLPFSSLISNGTEMIGTLENLSGNIPYYIYLFGCTQVICQSQYLGEMSQEIVVQPKLGNVTSFNCNPIVCGFECAWDELVLSDGLEAYLFTYNSESRCLDKSAANISISDLFSGKDYEISITASDSLNCQSNGYSGLSSTTSIKTDYIPSPSIIQLNSKIEEIEIIFSKITQAKSYLISVDGRISWLNFTTLNSNEDEMIGTVNKLPGNVDYYVSIRGCSDLNCTIEYAGIPNTPILIKSKLGNITSFFCNGTLSGFHCEWELMELSSGLRGYGLTYDSQTICISKLMNEISIFNLIPGVNYEISIFASSDWRCETNEYTGLPSTVSITTLSPTTEETSESSTDLKVVVPSIIVPIVGIAIIIIIIIWIRNRSKKNQKENNQEKEMELSNDI</sequence>
<feature type="domain" description="Fibronectin type-III" evidence="3">
    <location>
        <begin position="363"/>
        <end position="452"/>
    </location>
</feature>
<keyword evidence="2" id="KW-0732">Signal</keyword>
<dbReference type="AlphaFoldDB" id="A0A9Q0RH23"/>
<name>A0A9Q0RH23_ANAIG</name>
<feature type="chain" id="PRO_5040168124" description="Fibronectin type-III domain-containing protein" evidence="2">
    <location>
        <begin position="31"/>
        <end position="1084"/>
    </location>
</feature>
<feature type="transmembrane region" description="Helical" evidence="1">
    <location>
        <begin position="1039"/>
        <end position="1061"/>
    </location>
</feature>
<keyword evidence="1" id="KW-1133">Transmembrane helix</keyword>
<evidence type="ECO:0000256" key="2">
    <source>
        <dbReference type="SAM" id="SignalP"/>
    </source>
</evidence>
<dbReference type="EMBL" id="JAPDFW010000022">
    <property type="protein sequence ID" value="KAJ5079719.1"/>
    <property type="molecule type" value="Genomic_DNA"/>
</dbReference>